<evidence type="ECO:0000259" key="5">
    <source>
        <dbReference type="PROSITE" id="PS50931"/>
    </source>
</evidence>
<dbReference type="Proteomes" id="UP000009026">
    <property type="component" value="Chromosome"/>
</dbReference>
<dbReference type="InterPro" id="IPR036388">
    <property type="entry name" value="WH-like_DNA-bd_sf"/>
</dbReference>
<evidence type="ECO:0000256" key="1">
    <source>
        <dbReference type="ARBA" id="ARBA00009437"/>
    </source>
</evidence>
<dbReference type="Gene3D" id="1.10.10.10">
    <property type="entry name" value="Winged helix-like DNA-binding domain superfamily/Winged helix DNA-binding domain"/>
    <property type="match status" value="1"/>
</dbReference>
<dbReference type="Pfam" id="PF00126">
    <property type="entry name" value="HTH_1"/>
    <property type="match status" value="1"/>
</dbReference>
<evidence type="ECO:0000313" key="6">
    <source>
        <dbReference type="EMBL" id="AKQ63239.1"/>
    </source>
</evidence>
<dbReference type="SUPFAM" id="SSF53850">
    <property type="entry name" value="Periplasmic binding protein-like II"/>
    <property type="match status" value="1"/>
</dbReference>
<dbReference type="KEGG" id="mym:A176_000151"/>
<dbReference type="PANTHER" id="PTHR30126">
    <property type="entry name" value="HTH-TYPE TRANSCRIPTIONAL REGULATOR"/>
    <property type="match status" value="1"/>
</dbReference>
<comment type="similarity">
    <text evidence="1">Belongs to the LysR transcriptional regulatory family.</text>
</comment>
<keyword evidence="7" id="KW-1185">Reference proteome</keyword>
<dbReference type="InterPro" id="IPR036390">
    <property type="entry name" value="WH_DNA-bd_sf"/>
</dbReference>
<dbReference type="SUPFAM" id="SSF46785">
    <property type="entry name" value="Winged helix' DNA-binding domain"/>
    <property type="match status" value="1"/>
</dbReference>
<dbReference type="Gene3D" id="3.40.190.290">
    <property type="match status" value="1"/>
</dbReference>
<dbReference type="GO" id="GO:0000976">
    <property type="term" value="F:transcription cis-regulatory region binding"/>
    <property type="evidence" value="ECO:0007669"/>
    <property type="project" value="TreeGrafter"/>
</dbReference>
<keyword evidence="3" id="KW-0238">DNA-binding</keyword>
<evidence type="ECO:0000256" key="4">
    <source>
        <dbReference type="ARBA" id="ARBA00023163"/>
    </source>
</evidence>
<evidence type="ECO:0000313" key="7">
    <source>
        <dbReference type="Proteomes" id="UP000009026"/>
    </source>
</evidence>
<organism evidence="6 7">
    <name type="scientific">Pseudomyxococcus hansupus</name>
    <dbReference type="NCBI Taxonomy" id="1297742"/>
    <lineage>
        <taxon>Bacteria</taxon>
        <taxon>Pseudomonadati</taxon>
        <taxon>Myxococcota</taxon>
        <taxon>Myxococcia</taxon>
        <taxon>Myxococcales</taxon>
        <taxon>Cystobacterineae</taxon>
        <taxon>Myxococcaceae</taxon>
        <taxon>Pseudomyxococcus</taxon>
    </lineage>
</organism>
<proteinExistence type="inferred from homology"/>
<gene>
    <name evidence="6" type="ORF">A176_000151</name>
</gene>
<dbReference type="GO" id="GO:0003700">
    <property type="term" value="F:DNA-binding transcription factor activity"/>
    <property type="evidence" value="ECO:0007669"/>
    <property type="project" value="InterPro"/>
</dbReference>
<dbReference type="InterPro" id="IPR000847">
    <property type="entry name" value="LysR_HTH_N"/>
</dbReference>
<dbReference type="InterPro" id="IPR005119">
    <property type="entry name" value="LysR_subst-bd"/>
</dbReference>
<reference evidence="6 7" key="1">
    <citation type="journal article" date="2016" name="PLoS ONE">
        <title>Complete Genome Sequence and Comparative Genomics of a Novel Myxobacterium Myxococcus hansupus.</title>
        <authorList>
            <person name="Sharma G."/>
            <person name="Narwani T."/>
            <person name="Subramanian S."/>
        </authorList>
    </citation>
    <scope>NUCLEOTIDE SEQUENCE [LARGE SCALE GENOMIC DNA]</scope>
    <source>
        <strain evidence="7">mixupus</strain>
    </source>
</reference>
<evidence type="ECO:0000256" key="2">
    <source>
        <dbReference type="ARBA" id="ARBA00023015"/>
    </source>
</evidence>
<dbReference type="FunFam" id="1.10.10.10:FF:000001">
    <property type="entry name" value="LysR family transcriptional regulator"/>
    <property type="match status" value="1"/>
</dbReference>
<dbReference type="RefSeq" id="WP_021781445.1">
    <property type="nucleotide sequence ID" value="NZ_CP012109.1"/>
</dbReference>
<dbReference type="EMBL" id="CP012109">
    <property type="protein sequence ID" value="AKQ63239.1"/>
    <property type="molecule type" value="Genomic_DNA"/>
</dbReference>
<dbReference type="PATRIC" id="fig|1297742.4.peg.155"/>
<dbReference type="PANTHER" id="PTHR30126:SF91">
    <property type="entry name" value="LYSR FAMILY TRANSCRIPTIONAL REGULATOR"/>
    <property type="match status" value="1"/>
</dbReference>
<keyword evidence="2" id="KW-0805">Transcription regulation</keyword>
<protein>
    <submittedName>
        <fullName evidence="6">Transcriptional regulator, LysR family</fullName>
    </submittedName>
</protein>
<dbReference type="AlphaFoldDB" id="A0A0H4WKH7"/>
<name>A0A0H4WKH7_9BACT</name>
<sequence>MLESVTIDQLRTLRAVAEEGSFSAAARKLGQGQPAVSQAMQRLEKQLGLRLFDRSGRVPRLTAKGEAVVAAAQRLHEDITSFQAVVGRLKSGEETKLSLVVDAMFPTDALLDFVRELARTHPGVELALEVELMSAVTERVRERRATLGIAGADLDLTGLEQRPIALLKMIPVAAPTHPLAAVKGVLTEAHLASAIQIVLSERLPAGKPGTADRGVISSRLWRVADLMTKHSLLVGGVGWGLEPEHLVLDDVAAGRLVALRLAAWEGGPPPQRPLALVRRKGTPLGPVATWASNRLTSLCQLALRGADHHTT</sequence>
<dbReference type="eggNOG" id="COG0583">
    <property type="taxonomic scope" value="Bacteria"/>
</dbReference>
<evidence type="ECO:0000256" key="3">
    <source>
        <dbReference type="ARBA" id="ARBA00023125"/>
    </source>
</evidence>
<dbReference type="PRINTS" id="PR00039">
    <property type="entry name" value="HTHLYSR"/>
</dbReference>
<dbReference type="STRING" id="1297742.A176_000151"/>
<accession>A0A0H4WKH7</accession>
<dbReference type="PROSITE" id="PS50931">
    <property type="entry name" value="HTH_LYSR"/>
    <property type="match status" value="1"/>
</dbReference>
<keyword evidence="4" id="KW-0804">Transcription</keyword>
<feature type="domain" description="HTH lysR-type" evidence="5">
    <location>
        <begin position="5"/>
        <end position="62"/>
    </location>
</feature>
<dbReference type="Pfam" id="PF03466">
    <property type="entry name" value="LysR_substrate"/>
    <property type="match status" value="1"/>
</dbReference>
<dbReference type="OrthoDB" id="196624at2"/>